<feature type="compositionally biased region" description="Low complexity" evidence="1">
    <location>
        <begin position="31"/>
        <end position="43"/>
    </location>
</feature>
<dbReference type="Pfam" id="PF09366">
    <property type="entry name" value="DUF1997"/>
    <property type="match status" value="1"/>
</dbReference>
<evidence type="ECO:0000256" key="1">
    <source>
        <dbReference type="SAM" id="MobiDB-lite"/>
    </source>
</evidence>
<proteinExistence type="predicted"/>
<dbReference type="AlphaFoldDB" id="A0A7S3QSE7"/>
<feature type="region of interest" description="Disordered" evidence="1">
    <location>
        <begin position="26"/>
        <end position="93"/>
    </location>
</feature>
<organism evidence="2">
    <name type="scientific">Dunaliella tertiolecta</name>
    <name type="common">Green alga</name>
    <dbReference type="NCBI Taxonomy" id="3047"/>
    <lineage>
        <taxon>Eukaryota</taxon>
        <taxon>Viridiplantae</taxon>
        <taxon>Chlorophyta</taxon>
        <taxon>core chlorophytes</taxon>
        <taxon>Chlorophyceae</taxon>
        <taxon>CS clade</taxon>
        <taxon>Chlamydomonadales</taxon>
        <taxon>Dunaliellaceae</taxon>
        <taxon>Dunaliella</taxon>
    </lineage>
</organism>
<dbReference type="InterPro" id="IPR018971">
    <property type="entry name" value="DUF1997"/>
</dbReference>
<feature type="compositionally biased region" description="Low complexity" evidence="1">
    <location>
        <begin position="50"/>
        <end position="65"/>
    </location>
</feature>
<protein>
    <submittedName>
        <fullName evidence="2">Uncharacterized protein</fullName>
    </submittedName>
</protein>
<gene>
    <name evidence="2" type="ORF">DTER00134_LOCUS6762</name>
</gene>
<dbReference type="PANTHER" id="PTHR34131:SF3">
    <property type="entry name" value="(RAP ANNOTATION RELEASE2) GALACTOSE-BINDING LIKE DOMAIN CONTAINING PROTEIN"/>
    <property type="match status" value="1"/>
</dbReference>
<sequence>MNMSTSLLPPSLGTPQNLRRRGHALPACSNLPSLRPSHSLLPLQGMSTRASAPGQAASTSGSSSRQRSRRKEDLVDPAGIGATGTSTTRLQDRGGDVSLSRYMTLPVEQYFVLDPSQIRHIGNNRFMLKVPRINIFNAWLEPEVEIVTTSSASPPKVVLQAENCRIRGSEGIESWKLDQRFCLSFVTELTWSSEQRLEGPGPGQITGNAKLEVFSEVIPPFNLMPRSMLEGSCNVVMAGLVNTLLPLFLRKLGEDYTKWAAEPEYREARAQRSMPLNSLEEAQL</sequence>
<accession>A0A7S3QSE7</accession>
<evidence type="ECO:0000313" key="2">
    <source>
        <dbReference type="EMBL" id="CAE0491689.1"/>
    </source>
</evidence>
<reference evidence="2" key="1">
    <citation type="submission" date="2021-01" db="EMBL/GenBank/DDBJ databases">
        <authorList>
            <person name="Corre E."/>
            <person name="Pelletier E."/>
            <person name="Niang G."/>
            <person name="Scheremetjew M."/>
            <person name="Finn R."/>
            <person name="Kale V."/>
            <person name="Holt S."/>
            <person name="Cochrane G."/>
            <person name="Meng A."/>
            <person name="Brown T."/>
            <person name="Cohen L."/>
        </authorList>
    </citation>
    <scope>NUCLEOTIDE SEQUENCE</scope>
    <source>
        <strain evidence="2">CCMP1320</strain>
    </source>
</reference>
<dbReference type="PANTHER" id="PTHR34131">
    <property type="entry name" value="(RAP ANNOTATION RELEASE2) GALACTOSE-BINDING LIKE DOMAIN CONTAINING PROTEIN"/>
    <property type="match status" value="1"/>
</dbReference>
<dbReference type="EMBL" id="HBIP01011986">
    <property type="protein sequence ID" value="CAE0491689.1"/>
    <property type="molecule type" value="Transcribed_RNA"/>
</dbReference>
<name>A0A7S3QSE7_DUNTE</name>